<proteinExistence type="predicted"/>
<accession>A0AA37GS88</accession>
<dbReference type="AlphaFoldDB" id="A0AA37GS88"/>
<dbReference type="EMBL" id="BPPX01000021">
    <property type="protein sequence ID" value="GJC86294.1"/>
    <property type="molecule type" value="Genomic_DNA"/>
</dbReference>
<protein>
    <submittedName>
        <fullName evidence="1">Uncharacterized protein</fullName>
    </submittedName>
</protein>
<dbReference type="Proteomes" id="UP001055172">
    <property type="component" value="Unassembled WGS sequence"/>
</dbReference>
<name>A0AA37GS88_9PEZI</name>
<gene>
    <name evidence="1" type="ORF">ColLi_09132</name>
</gene>
<reference evidence="1 2" key="1">
    <citation type="submission" date="2021-07" db="EMBL/GenBank/DDBJ databases">
        <title>Genome data of Colletotrichum spaethianum.</title>
        <authorList>
            <person name="Utami Y.D."/>
            <person name="Hiruma K."/>
        </authorList>
    </citation>
    <scope>NUCLEOTIDE SEQUENCE [LARGE SCALE GENOMIC DNA]</scope>
    <source>
        <strain evidence="1 2">MAFF 242679</strain>
    </source>
</reference>
<sequence>MPPHPSSRLACVFTNSRLDIGVPGNWTRQPDMQFARSLDLELDLDRRAPDDAVLLPSFPTAADLCRPTKTPLPSEDITAQAQRYIEDTQGAIRAVLAFEGPVSRPAHLHPEPLGRRQ</sequence>
<comment type="caution">
    <text evidence="1">The sequence shown here is derived from an EMBL/GenBank/DDBJ whole genome shotgun (WGS) entry which is preliminary data.</text>
</comment>
<keyword evidence="2" id="KW-1185">Reference proteome</keyword>
<evidence type="ECO:0000313" key="1">
    <source>
        <dbReference type="EMBL" id="GJC86294.1"/>
    </source>
</evidence>
<organism evidence="1 2">
    <name type="scientific">Colletotrichum liriopes</name>
    <dbReference type="NCBI Taxonomy" id="708192"/>
    <lineage>
        <taxon>Eukaryota</taxon>
        <taxon>Fungi</taxon>
        <taxon>Dikarya</taxon>
        <taxon>Ascomycota</taxon>
        <taxon>Pezizomycotina</taxon>
        <taxon>Sordariomycetes</taxon>
        <taxon>Hypocreomycetidae</taxon>
        <taxon>Glomerellales</taxon>
        <taxon>Glomerellaceae</taxon>
        <taxon>Colletotrichum</taxon>
        <taxon>Colletotrichum spaethianum species complex</taxon>
    </lineage>
</organism>
<evidence type="ECO:0000313" key="2">
    <source>
        <dbReference type="Proteomes" id="UP001055172"/>
    </source>
</evidence>